<reference evidence="1" key="2">
    <citation type="journal article" date="2022" name="New Phytol.">
        <title>Evolutionary transition to the ectomycorrhizal habit in the genomes of a hyperdiverse lineage of mushroom-forming fungi.</title>
        <authorList>
            <person name="Looney B."/>
            <person name="Miyauchi S."/>
            <person name="Morin E."/>
            <person name="Drula E."/>
            <person name="Courty P.E."/>
            <person name="Kohler A."/>
            <person name="Kuo A."/>
            <person name="LaButti K."/>
            <person name="Pangilinan J."/>
            <person name="Lipzen A."/>
            <person name="Riley R."/>
            <person name="Andreopoulos W."/>
            <person name="He G."/>
            <person name="Johnson J."/>
            <person name="Nolan M."/>
            <person name="Tritt A."/>
            <person name="Barry K.W."/>
            <person name="Grigoriev I.V."/>
            <person name="Nagy L.G."/>
            <person name="Hibbett D."/>
            <person name="Henrissat B."/>
            <person name="Matheny P.B."/>
            <person name="Labbe J."/>
            <person name="Martin F.M."/>
        </authorList>
    </citation>
    <scope>NUCLEOTIDE SEQUENCE</scope>
    <source>
        <strain evidence="1">FP105234-sp</strain>
    </source>
</reference>
<dbReference type="Proteomes" id="UP000814033">
    <property type="component" value="Unassembled WGS sequence"/>
</dbReference>
<reference evidence="1" key="1">
    <citation type="submission" date="2021-02" db="EMBL/GenBank/DDBJ databases">
        <authorList>
            <consortium name="DOE Joint Genome Institute"/>
            <person name="Ahrendt S."/>
            <person name="Looney B.P."/>
            <person name="Miyauchi S."/>
            <person name="Morin E."/>
            <person name="Drula E."/>
            <person name="Courty P.E."/>
            <person name="Chicoki N."/>
            <person name="Fauchery L."/>
            <person name="Kohler A."/>
            <person name="Kuo A."/>
            <person name="Labutti K."/>
            <person name="Pangilinan J."/>
            <person name="Lipzen A."/>
            <person name="Riley R."/>
            <person name="Andreopoulos W."/>
            <person name="He G."/>
            <person name="Johnson J."/>
            <person name="Barry K.W."/>
            <person name="Grigoriev I.V."/>
            <person name="Nagy L."/>
            <person name="Hibbett D."/>
            <person name="Henrissat B."/>
            <person name="Matheny P.B."/>
            <person name="Labbe J."/>
            <person name="Martin F."/>
        </authorList>
    </citation>
    <scope>NUCLEOTIDE SEQUENCE</scope>
    <source>
        <strain evidence="1">FP105234-sp</strain>
    </source>
</reference>
<name>A0ACB8RBA9_9AGAM</name>
<sequence length="354" mass="37734">MQPSITVPYKQVDDQVSLLIDIYLPDALSEPVPAIVYFHGGGLTVGDRTSWFPTWIATRARASGIALVSADYSLLPPATGHTILADVVDLFAFLAAHGATHHVDAARLAAAGTSAGGLCAFLAAAHADPKPKAVLSLYGLGGDFLTPYFLTPKTQPFFIGREILPFAPFAAFLHPASAQLPALSGSPLTYHAPGSTTPGLPSNPRMPLARVYLQQGAYLDYYTGLHAPASLSDRLRALLPAGSESEVEVPAWPGKHAQLRAALPEDAVRLFPQLLVGQSGWPCTMLVHGAEDTAVRAQDARVLHALLEDAGVDARLRIVPGQEHSFDYQKGAEERFGELFDEAFAFVRAALIEA</sequence>
<organism evidence="1 2">
    <name type="scientific">Auriscalpium vulgare</name>
    <dbReference type="NCBI Taxonomy" id="40419"/>
    <lineage>
        <taxon>Eukaryota</taxon>
        <taxon>Fungi</taxon>
        <taxon>Dikarya</taxon>
        <taxon>Basidiomycota</taxon>
        <taxon>Agaricomycotina</taxon>
        <taxon>Agaricomycetes</taxon>
        <taxon>Russulales</taxon>
        <taxon>Auriscalpiaceae</taxon>
        <taxon>Auriscalpium</taxon>
    </lineage>
</organism>
<gene>
    <name evidence="1" type="ORF">FA95DRAFT_1502178</name>
</gene>
<evidence type="ECO:0000313" key="2">
    <source>
        <dbReference type="Proteomes" id="UP000814033"/>
    </source>
</evidence>
<accession>A0ACB8RBA9</accession>
<protein>
    <submittedName>
        <fullName evidence="1">Alpha/beta-hydrolase</fullName>
    </submittedName>
</protein>
<evidence type="ECO:0000313" key="1">
    <source>
        <dbReference type="EMBL" id="KAI0040876.1"/>
    </source>
</evidence>
<proteinExistence type="predicted"/>
<comment type="caution">
    <text evidence="1">The sequence shown here is derived from an EMBL/GenBank/DDBJ whole genome shotgun (WGS) entry which is preliminary data.</text>
</comment>
<dbReference type="EMBL" id="MU276161">
    <property type="protein sequence ID" value="KAI0040876.1"/>
    <property type="molecule type" value="Genomic_DNA"/>
</dbReference>
<keyword evidence="2" id="KW-1185">Reference proteome</keyword>